<dbReference type="OrthoDB" id="1118380at2"/>
<dbReference type="STRING" id="153721.MYP_2559"/>
<proteinExistence type="predicted"/>
<comment type="caution">
    <text evidence="1">The sequence shown here is derived from an EMBL/GenBank/DDBJ whole genome shotgun (WGS) entry which is preliminary data.</text>
</comment>
<dbReference type="AlphaFoldDB" id="A0A098LEJ0"/>
<evidence type="ECO:0000313" key="2">
    <source>
        <dbReference type="Proteomes" id="UP000030185"/>
    </source>
</evidence>
<name>A0A098LEJ0_9BACT</name>
<sequence length="147" mass="16538">MSKLNYKDYIKALILFIFIINASCKKGPASTADIEESSKYPAIQIVKDSASGLTAPNYDILSSKITKDILTITVKYGGGCRQHKFELRSNGQPSASVFELHLLHLTTDDHCRRLLLDTLQFDLSPLRKISEKYSVKISPYPQIIYPD</sequence>
<dbReference type="RefSeq" id="WP_045463668.1">
    <property type="nucleotide sequence ID" value="NZ_BBLT01000004.1"/>
</dbReference>
<keyword evidence="2" id="KW-1185">Reference proteome</keyword>
<reference evidence="1 2" key="1">
    <citation type="submission" date="2014-09" db="EMBL/GenBank/DDBJ databases">
        <title>Sporocytophaga myxococcoides PG-01 genome sequencing.</title>
        <authorList>
            <person name="Liu L."/>
            <person name="Gao P.J."/>
            <person name="Chen G.J."/>
            <person name="Wang L.S."/>
        </authorList>
    </citation>
    <scope>NUCLEOTIDE SEQUENCE [LARGE SCALE GENOMIC DNA]</scope>
    <source>
        <strain evidence="1 2">PG-01</strain>
    </source>
</reference>
<dbReference type="EMBL" id="BBLT01000004">
    <property type="protein sequence ID" value="GAL85330.1"/>
    <property type="molecule type" value="Genomic_DNA"/>
</dbReference>
<evidence type="ECO:0000313" key="1">
    <source>
        <dbReference type="EMBL" id="GAL85330.1"/>
    </source>
</evidence>
<accession>A0A098LEJ0</accession>
<protein>
    <submittedName>
        <fullName evidence="1">Uncharacterized protein</fullName>
    </submittedName>
</protein>
<gene>
    <name evidence="1" type="ORF">MYP_2559</name>
</gene>
<dbReference type="Proteomes" id="UP000030185">
    <property type="component" value="Unassembled WGS sequence"/>
</dbReference>
<organism evidence="1 2">
    <name type="scientific">Sporocytophaga myxococcoides</name>
    <dbReference type="NCBI Taxonomy" id="153721"/>
    <lineage>
        <taxon>Bacteria</taxon>
        <taxon>Pseudomonadati</taxon>
        <taxon>Bacteroidota</taxon>
        <taxon>Cytophagia</taxon>
        <taxon>Cytophagales</taxon>
        <taxon>Cytophagaceae</taxon>
        <taxon>Sporocytophaga</taxon>
    </lineage>
</organism>
<dbReference type="eggNOG" id="ENOG5033KRX">
    <property type="taxonomic scope" value="Bacteria"/>
</dbReference>